<protein>
    <submittedName>
        <fullName evidence="3">Hypothetical_protein</fullName>
    </submittedName>
</protein>
<evidence type="ECO:0000313" key="4">
    <source>
        <dbReference type="Proteomes" id="UP001642409"/>
    </source>
</evidence>
<reference evidence="2" key="1">
    <citation type="submission" date="2023-06" db="EMBL/GenBank/DDBJ databases">
        <authorList>
            <person name="Kurt Z."/>
        </authorList>
    </citation>
    <scope>NUCLEOTIDE SEQUENCE</scope>
</reference>
<dbReference type="Proteomes" id="UP001642409">
    <property type="component" value="Unassembled WGS sequence"/>
</dbReference>
<evidence type="ECO:0000313" key="3">
    <source>
        <dbReference type="EMBL" id="CAL6015019.1"/>
    </source>
</evidence>
<feature type="compositionally biased region" description="Polar residues" evidence="1">
    <location>
        <begin position="136"/>
        <end position="147"/>
    </location>
</feature>
<feature type="region of interest" description="Disordered" evidence="1">
    <location>
        <begin position="74"/>
        <end position="147"/>
    </location>
</feature>
<feature type="compositionally biased region" description="Low complexity" evidence="1">
    <location>
        <begin position="99"/>
        <end position="114"/>
    </location>
</feature>
<keyword evidence="4" id="KW-1185">Reference proteome</keyword>
<evidence type="ECO:0000256" key="1">
    <source>
        <dbReference type="SAM" id="MobiDB-lite"/>
    </source>
</evidence>
<dbReference type="EMBL" id="CAXDID020000072">
    <property type="protein sequence ID" value="CAL6015019.1"/>
    <property type="molecule type" value="Genomic_DNA"/>
</dbReference>
<sequence length="147" mass="17092">MVYNNCKFNIFSTSISYIAKFTKFHFLSFKIQFTLLSVPEHSERAIKETLDMFKNKKLVKKSVEALTHASWTKQERQLSCHKNSGNKQSHKQSRQYRTQQKSQQAIIGQKQQQSTGCQCSPNQQLHLPTGDHSQMKQRGNKTLVQRC</sequence>
<comment type="caution">
    <text evidence="2">The sequence shown here is derived from an EMBL/GenBank/DDBJ whole genome shotgun (WGS) entry which is preliminary data.</text>
</comment>
<reference evidence="3 4" key="2">
    <citation type="submission" date="2024-07" db="EMBL/GenBank/DDBJ databases">
        <authorList>
            <person name="Akdeniz Z."/>
        </authorList>
    </citation>
    <scope>NUCLEOTIDE SEQUENCE [LARGE SCALE GENOMIC DNA]</scope>
</reference>
<dbReference type="EMBL" id="CATOUU010000871">
    <property type="protein sequence ID" value="CAI9956112.1"/>
    <property type="molecule type" value="Genomic_DNA"/>
</dbReference>
<evidence type="ECO:0000313" key="2">
    <source>
        <dbReference type="EMBL" id="CAI9956112.1"/>
    </source>
</evidence>
<proteinExistence type="predicted"/>
<name>A0AA86ULL8_9EUKA</name>
<accession>A0AA86ULL8</accession>
<organism evidence="2">
    <name type="scientific">Hexamita inflata</name>
    <dbReference type="NCBI Taxonomy" id="28002"/>
    <lineage>
        <taxon>Eukaryota</taxon>
        <taxon>Metamonada</taxon>
        <taxon>Diplomonadida</taxon>
        <taxon>Hexamitidae</taxon>
        <taxon>Hexamitinae</taxon>
        <taxon>Hexamita</taxon>
    </lineage>
</organism>
<dbReference type="AlphaFoldDB" id="A0AA86ULL8"/>
<feature type="compositionally biased region" description="Polar residues" evidence="1">
    <location>
        <begin position="115"/>
        <end position="126"/>
    </location>
</feature>
<gene>
    <name evidence="3" type="ORF">HINF_LOCUS24545</name>
    <name evidence="2" type="ORF">HINF_LOCUS43757</name>
</gene>